<feature type="compositionally biased region" description="Low complexity" evidence="1">
    <location>
        <begin position="40"/>
        <end position="73"/>
    </location>
</feature>
<evidence type="ECO:0000256" key="1">
    <source>
        <dbReference type="SAM" id="MobiDB-lite"/>
    </source>
</evidence>
<dbReference type="OrthoDB" id="10546261at2759"/>
<accession>A0A3P8H367</accession>
<keyword evidence="3" id="KW-1185">Reference proteome</keyword>
<organism evidence="2 3">
    <name type="scientific">Echinostoma caproni</name>
    <dbReference type="NCBI Taxonomy" id="27848"/>
    <lineage>
        <taxon>Eukaryota</taxon>
        <taxon>Metazoa</taxon>
        <taxon>Spiralia</taxon>
        <taxon>Lophotrochozoa</taxon>
        <taxon>Platyhelminthes</taxon>
        <taxon>Trematoda</taxon>
        <taxon>Digenea</taxon>
        <taxon>Plagiorchiida</taxon>
        <taxon>Echinostomata</taxon>
        <taxon>Echinostomatoidea</taxon>
        <taxon>Echinostomatidae</taxon>
        <taxon>Echinostoma</taxon>
    </lineage>
</organism>
<evidence type="ECO:0000313" key="3">
    <source>
        <dbReference type="Proteomes" id="UP000272942"/>
    </source>
</evidence>
<sequence length="155" mass="15786">MPTVEQQQHHHLNKPFPSHAPYTTTSSEHTPAGSYTHTHSVSAQGASASGANSGAGASCGEGRSSSSTSSIVSVPALASVGSPARPDSQSDYLVQHRLDPSPAVRDDYTAGLRSVKSAAPIHAHHGPPSVSTGLGQPVSPATTHVSIPYIYTGSA</sequence>
<protein>
    <submittedName>
        <fullName evidence="2">Uncharacterized protein</fullName>
    </submittedName>
</protein>
<name>A0A3P8H367_9TREM</name>
<gene>
    <name evidence="2" type="ORF">ECPE_LOCUS18251</name>
</gene>
<dbReference type="EMBL" id="UZAN01076286">
    <property type="protein sequence ID" value="VDP95942.1"/>
    <property type="molecule type" value="Genomic_DNA"/>
</dbReference>
<reference evidence="2 3" key="1">
    <citation type="submission" date="2018-11" db="EMBL/GenBank/DDBJ databases">
        <authorList>
            <consortium name="Pathogen Informatics"/>
        </authorList>
    </citation>
    <scope>NUCLEOTIDE SEQUENCE [LARGE SCALE GENOMIC DNA]</scope>
    <source>
        <strain evidence="2 3">Egypt</strain>
    </source>
</reference>
<feature type="region of interest" description="Disordered" evidence="1">
    <location>
        <begin position="120"/>
        <end position="141"/>
    </location>
</feature>
<feature type="compositionally biased region" description="Basic and acidic residues" evidence="1">
    <location>
        <begin position="94"/>
        <end position="106"/>
    </location>
</feature>
<evidence type="ECO:0000313" key="2">
    <source>
        <dbReference type="EMBL" id="VDP95942.1"/>
    </source>
</evidence>
<dbReference type="Proteomes" id="UP000272942">
    <property type="component" value="Unassembled WGS sequence"/>
</dbReference>
<proteinExistence type="predicted"/>
<dbReference type="AlphaFoldDB" id="A0A3P8H367"/>
<feature type="compositionally biased region" description="Polar residues" evidence="1">
    <location>
        <begin position="21"/>
        <end position="39"/>
    </location>
</feature>
<feature type="region of interest" description="Disordered" evidence="1">
    <location>
        <begin position="1"/>
        <end position="106"/>
    </location>
</feature>
<feature type="compositionally biased region" description="Polar residues" evidence="1">
    <location>
        <begin position="129"/>
        <end position="141"/>
    </location>
</feature>